<evidence type="ECO:0000256" key="2">
    <source>
        <dbReference type="SAM" id="Coils"/>
    </source>
</evidence>
<organism evidence="3 4">
    <name type="scientific">Chrysosporum bergii ANA360D</name>
    <dbReference type="NCBI Taxonomy" id="617107"/>
    <lineage>
        <taxon>Bacteria</taxon>
        <taxon>Bacillati</taxon>
        <taxon>Cyanobacteriota</taxon>
        <taxon>Cyanophyceae</taxon>
        <taxon>Nostocales</taxon>
        <taxon>Nodulariaceae</taxon>
        <taxon>Chrysosporum</taxon>
    </lineage>
</organism>
<proteinExistence type="inferred from homology"/>
<sequence>MELIKRIQGIIRANVNSILGNAEDPEQILQQAVNEMQDNLVQLRQGVAQAIATQKRTERQAAAAKSTSEEWYRRAQLALQQGNEVLAREALTKRKAYQKTATSLYSQIQEQNNVVARLKKDMRSLELKIGEAKTKKDMYIARARSAEASVRLQDMLDSSSPSSSLYAFERMEDKVLQLEAESEAIAQLGTDDLQKQFDSLESAGDIDTELAAMKQQVFHPIENAPPQKLPKNQES</sequence>
<dbReference type="PANTHER" id="PTHR31088:SF6">
    <property type="entry name" value="PHAGE SHOCK PROTEIN A"/>
    <property type="match status" value="1"/>
</dbReference>
<dbReference type="AlphaFoldDB" id="A0AA43GUZ3"/>
<protein>
    <submittedName>
        <fullName evidence="3">PspA/IM30 family protein</fullName>
    </submittedName>
</protein>
<name>A0AA43GUZ3_9CYAN</name>
<dbReference type="PANTHER" id="PTHR31088">
    <property type="entry name" value="MEMBRANE-ASSOCIATED PROTEIN VIPP1, CHLOROPLASTIC"/>
    <property type="match status" value="1"/>
</dbReference>
<dbReference type="InterPro" id="IPR007157">
    <property type="entry name" value="PspA_VIPP1"/>
</dbReference>
<evidence type="ECO:0000256" key="1">
    <source>
        <dbReference type="ARBA" id="ARBA00043985"/>
    </source>
</evidence>
<evidence type="ECO:0000313" key="4">
    <source>
        <dbReference type="Proteomes" id="UP001159387"/>
    </source>
</evidence>
<reference evidence="3 4" key="1">
    <citation type="journal article" date="2023" name="J. Phycol.">
        <title>Chrysosporum ovalisporum is synonymous with the true-branching cyanobacterium Umezakia natans (Nostocales/Aphanizomenonaceae).</title>
        <authorList>
            <person name="McGregor G.B."/>
            <person name="Sendall B.C."/>
            <person name="Niiyama Y."/>
            <person name="Tuji A."/>
            <person name="Willis A."/>
        </authorList>
    </citation>
    <scope>NUCLEOTIDE SEQUENCE [LARGE SCALE GENOMIC DNA]</scope>
    <source>
        <strain evidence="3 4">ANA360D</strain>
    </source>
</reference>
<evidence type="ECO:0000313" key="3">
    <source>
        <dbReference type="EMBL" id="MDH6062125.1"/>
    </source>
</evidence>
<dbReference type="EMBL" id="JANQDH010000117">
    <property type="protein sequence ID" value="MDH6062125.1"/>
    <property type="molecule type" value="Genomic_DNA"/>
</dbReference>
<dbReference type="Proteomes" id="UP001159387">
    <property type="component" value="Unassembled WGS sequence"/>
</dbReference>
<accession>A0AA43GUZ3</accession>
<gene>
    <name evidence="3" type="ORF">NWP17_17075</name>
</gene>
<keyword evidence="2" id="KW-0175">Coiled coil</keyword>
<keyword evidence="4" id="KW-1185">Reference proteome</keyword>
<dbReference type="Pfam" id="PF04012">
    <property type="entry name" value="PspA_IM30"/>
    <property type="match status" value="1"/>
</dbReference>
<comment type="caution">
    <text evidence="3">The sequence shown here is derived from an EMBL/GenBank/DDBJ whole genome shotgun (WGS) entry which is preliminary data.</text>
</comment>
<comment type="similarity">
    <text evidence="1">Belongs to the PspA/Vipp/IM30 family.</text>
</comment>
<feature type="coiled-coil region" evidence="2">
    <location>
        <begin position="108"/>
        <end position="135"/>
    </location>
</feature>
<dbReference type="RefSeq" id="WP_280656066.1">
    <property type="nucleotide sequence ID" value="NZ_JANQDH010000117.1"/>
</dbReference>